<dbReference type="PANTHER" id="PTHR43712:SF11">
    <property type="entry name" value="O-METHYLTRANSFERASE (AFU_ORTHOLOGUE AFUA_2G17820)-RELATED"/>
    <property type="match status" value="1"/>
</dbReference>
<evidence type="ECO:0000256" key="1">
    <source>
        <dbReference type="ARBA" id="ARBA00022603"/>
    </source>
</evidence>
<feature type="compositionally biased region" description="Low complexity" evidence="4">
    <location>
        <begin position="10"/>
        <end position="31"/>
    </location>
</feature>
<dbReference type="PANTHER" id="PTHR43712">
    <property type="entry name" value="PUTATIVE (AFU_ORTHOLOGUE AFUA_4G14580)-RELATED"/>
    <property type="match status" value="1"/>
</dbReference>
<keyword evidence="3" id="KW-0949">S-adenosyl-L-methionine</keyword>
<dbReference type="AlphaFoldDB" id="A0A395I2E5"/>
<protein>
    <submittedName>
        <fullName evidence="7">S-adenosyl-L-methionine-dependent methyltransferase</fullName>
    </submittedName>
</protein>
<name>A0A395I2E5_ASPHC</name>
<evidence type="ECO:0000256" key="2">
    <source>
        <dbReference type="ARBA" id="ARBA00022679"/>
    </source>
</evidence>
<feature type="domain" description="O-methyltransferase C-terminal" evidence="5">
    <location>
        <begin position="261"/>
        <end position="403"/>
    </location>
</feature>
<dbReference type="SUPFAM" id="SSF53335">
    <property type="entry name" value="S-adenosyl-L-methionine-dependent methyltransferases"/>
    <property type="match status" value="1"/>
</dbReference>
<dbReference type="GO" id="GO:0044550">
    <property type="term" value="P:secondary metabolite biosynthetic process"/>
    <property type="evidence" value="ECO:0007669"/>
    <property type="project" value="UniProtKB-ARBA"/>
</dbReference>
<evidence type="ECO:0000256" key="4">
    <source>
        <dbReference type="SAM" id="MobiDB-lite"/>
    </source>
</evidence>
<dbReference type="Proteomes" id="UP000248961">
    <property type="component" value="Unassembled WGS sequence"/>
</dbReference>
<organism evidence="7 8">
    <name type="scientific">Aspergillus homomorphus (strain CBS 101889)</name>
    <dbReference type="NCBI Taxonomy" id="1450537"/>
    <lineage>
        <taxon>Eukaryota</taxon>
        <taxon>Fungi</taxon>
        <taxon>Dikarya</taxon>
        <taxon>Ascomycota</taxon>
        <taxon>Pezizomycotina</taxon>
        <taxon>Eurotiomycetes</taxon>
        <taxon>Eurotiomycetidae</taxon>
        <taxon>Eurotiales</taxon>
        <taxon>Aspergillaceae</taxon>
        <taxon>Aspergillus</taxon>
        <taxon>Aspergillus subgen. Circumdati</taxon>
    </lineage>
</organism>
<dbReference type="Gene3D" id="3.40.50.150">
    <property type="entry name" value="Vaccinia Virus protein VP39"/>
    <property type="match status" value="1"/>
</dbReference>
<evidence type="ECO:0000259" key="5">
    <source>
        <dbReference type="Pfam" id="PF00891"/>
    </source>
</evidence>
<evidence type="ECO:0000256" key="3">
    <source>
        <dbReference type="ARBA" id="ARBA00022691"/>
    </source>
</evidence>
<dbReference type="Pfam" id="PF00891">
    <property type="entry name" value="Methyltransf_2"/>
    <property type="match status" value="1"/>
</dbReference>
<dbReference type="RefSeq" id="XP_025553040.1">
    <property type="nucleotide sequence ID" value="XM_025698236.1"/>
</dbReference>
<evidence type="ECO:0000313" key="7">
    <source>
        <dbReference type="EMBL" id="RAL13886.1"/>
    </source>
</evidence>
<dbReference type="InterPro" id="IPR036390">
    <property type="entry name" value="WH_DNA-bd_sf"/>
</dbReference>
<dbReference type="InterPro" id="IPR036388">
    <property type="entry name" value="WH-like_DNA-bd_sf"/>
</dbReference>
<gene>
    <name evidence="7" type="ORF">BO97DRAFT_442182</name>
</gene>
<sequence>MAPISLCDTSSRSGSSSSSSSSSSSNISTPSSSQDLLTLIEQIKQAVLQEKSPDRTAKSHFQLLGLVDELKLAVETPTETLLRLIYQPPQNAALRTVMDLGLFPLLMEHSPTGLSATALAEQTGAERALIVRLMRVMASLGLCTSTEPETYRANDKTAALIQPIGRDGIPCIYDLTLPTLSKLPDYFRAHNYTTPKEYAAAPMKWAVGESQFEWLAQHKPRQQLFNSYMASRRHGKPNWFDIYPVERLSEGLRRNDPDAVFLVDVGGNQGHDLVKFQERYASAKIPGRRVLQDLPKVVKREPGMGIEAMGYSFLEPQVVKGARAYYFRAIFHDWPDSTCQQILANTVAAMDPTYSRLLIVDMVLPDTAAPLLAASLDIQMMSIGAGVERSERQWRALLAAAGLEIRGIWNTNPGMESVIEAAVVCESSPQDQ</sequence>
<evidence type="ECO:0000259" key="6">
    <source>
        <dbReference type="Pfam" id="PF08100"/>
    </source>
</evidence>
<dbReference type="GO" id="GO:0032259">
    <property type="term" value="P:methylation"/>
    <property type="evidence" value="ECO:0007669"/>
    <property type="project" value="UniProtKB-KW"/>
</dbReference>
<dbReference type="InterPro" id="IPR001077">
    <property type="entry name" value="COMT_C"/>
</dbReference>
<reference evidence="7 8" key="1">
    <citation type="submission" date="2018-02" db="EMBL/GenBank/DDBJ databases">
        <title>The genomes of Aspergillus section Nigri reveals drivers in fungal speciation.</title>
        <authorList>
            <consortium name="DOE Joint Genome Institute"/>
            <person name="Vesth T.C."/>
            <person name="Nybo J."/>
            <person name="Theobald S."/>
            <person name="Brandl J."/>
            <person name="Frisvad J.C."/>
            <person name="Nielsen K.F."/>
            <person name="Lyhne E.K."/>
            <person name="Kogle M.E."/>
            <person name="Kuo A."/>
            <person name="Riley R."/>
            <person name="Clum A."/>
            <person name="Nolan M."/>
            <person name="Lipzen A."/>
            <person name="Salamov A."/>
            <person name="Henrissat B."/>
            <person name="Wiebenga A."/>
            <person name="De vries R.P."/>
            <person name="Grigoriev I.V."/>
            <person name="Mortensen U.H."/>
            <person name="Andersen M.R."/>
            <person name="Baker S.E."/>
        </authorList>
    </citation>
    <scope>NUCLEOTIDE SEQUENCE [LARGE SCALE GENOMIC DNA]</scope>
    <source>
        <strain evidence="7 8">CBS 101889</strain>
    </source>
</reference>
<dbReference type="EMBL" id="KZ824277">
    <property type="protein sequence ID" value="RAL13886.1"/>
    <property type="molecule type" value="Genomic_DNA"/>
</dbReference>
<dbReference type="GeneID" id="37202525"/>
<dbReference type="Pfam" id="PF08100">
    <property type="entry name" value="Dimerisation"/>
    <property type="match status" value="1"/>
</dbReference>
<dbReference type="GO" id="GO:0008171">
    <property type="term" value="F:O-methyltransferase activity"/>
    <property type="evidence" value="ECO:0007669"/>
    <property type="project" value="InterPro"/>
</dbReference>
<keyword evidence="2 7" id="KW-0808">Transferase</keyword>
<dbReference type="SUPFAM" id="SSF46785">
    <property type="entry name" value="Winged helix' DNA-binding domain"/>
    <property type="match status" value="1"/>
</dbReference>
<accession>A0A395I2E5</accession>
<keyword evidence="1 7" id="KW-0489">Methyltransferase</keyword>
<dbReference type="InterPro" id="IPR012967">
    <property type="entry name" value="COMT_dimerisation"/>
</dbReference>
<feature type="region of interest" description="Disordered" evidence="4">
    <location>
        <begin position="1"/>
        <end position="31"/>
    </location>
</feature>
<keyword evidence="8" id="KW-1185">Reference proteome</keyword>
<evidence type="ECO:0000313" key="8">
    <source>
        <dbReference type="Proteomes" id="UP000248961"/>
    </source>
</evidence>
<dbReference type="PROSITE" id="PS51683">
    <property type="entry name" value="SAM_OMT_II"/>
    <property type="match status" value="1"/>
</dbReference>
<dbReference type="InterPro" id="IPR029063">
    <property type="entry name" value="SAM-dependent_MTases_sf"/>
</dbReference>
<proteinExistence type="predicted"/>
<dbReference type="OrthoDB" id="2410195at2759"/>
<dbReference type="InterPro" id="IPR016461">
    <property type="entry name" value="COMT-like"/>
</dbReference>
<dbReference type="GO" id="GO:0046983">
    <property type="term" value="F:protein dimerization activity"/>
    <property type="evidence" value="ECO:0007669"/>
    <property type="project" value="InterPro"/>
</dbReference>
<dbReference type="Gene3D" id="1.10.10.10">
    <property type="entry name" value="Winged helix-like DNA-binding domain superfamily/Winged helix DNA-binding domain"/>
    <property type="match status" value="1"/>
</dbReference>
<dbReference type="VEuPathDB" id="FungiDB:BO97DRAFT_442182"/>
<feature type="domain" description="O-methyltransferase dimerisation" evidence="6">
    <location>
        <begin position="92"/>
        <end position="155"/>
    </location>
</feature>